<organism evidence="2 3">
    <name type="scientific">Trichodelitschia bisporula</name>
    <dbReference type="NCBI Taxonomy" id="703511"/>
    <lineage>
        <taxon>Eukaryota</taxon>
        <taxon>Fungi</taxon>
        <taxon>Dikarya</taxon>
        <taxon>Ascomycota</taxon>
        <taxon>Pezizomycotina</taxon>
        <taxon>Dothideomycetes</taxon>
        <taxon>Dothideomycetes incertae sedis</taxon>
        <taxon>Phaeotrichales</taxon>
        <taxon>Phaeotrichaceae</taxon>
        <taxon>Trichodelitschia</taxon>
    </lineage>
</organism>
<sequence length="116" mass="13003">MSSNSAQTAERVGHWQENLQNFCATHQLGQPTYQTASDRRGTRTAWSATVCVGGCFVPARYWYSGEYIHNAREDAAHVAYQWLISLPNYQQCHRSHPGPARPPQTYPNAGPREPGT</sequence>
<evidence type="ECO:0000256" key="1">
    <source>
        <dbReference type="SAM" id="MobiDB-lite"/>
    </source>
</evidence>
<dbReference type="Gene3D" id="3.30.160.20">
    <property type="match status" value="1"/>
</dbReference>
<keyword evidence="3" id="KW-1185">Reference proteome</keyword>
<dbReference type="Proteomes" id="UP000799640">
    <property type="component" value="Unassembled WGS sequence"/>
</dbReference>
<dbReference type="PANTHER" id="PTHR42030">
    <property type="entry name" value="DRBM DOMAIN-CONTAINING PROTEIN"/>
    <property type="match status" value="1"/>
</dbReference>
<dbReference type="CDD" id="cd00048">
    <property type="entry name" value="DSRM_SF"/>
    <property type="match status" value="1"/>
</dbReference>
<name>A0A6G1HIM9_9PEZI</name>
<accession>A0A6G1HIM9</accession>
<gene>
    <name evidence="2" type="ORF">EJ06DRAFT_259461</name>
</gene>
<evidence type="ECO:0000313" key="3">
    <source>
        <dbReference type="Proteomes" id="UP000799640"/>
    </source>
</evidence>
<dbReference type="OrthoDB" id="5418749at2759"/>
<evidence type="ECO:0000313" key="2">
    <source>
        <dbReference type="EMBL" id="KAF2395707.1"/>
    </source>
</evidence>
<dbReference type="PANTHER" id="PTHR42030:SF1">
    <property type="entry name" value="DRBM DOMAIN-CONTAINING PROTEIN"/>
    <property type="match status" value="1"/>
</dbReference>
<proteinExistence type="predicted"/>
<protein>
    <recommendedName>
        <fullName evidence="4">DRBM domain-containing protein</fullName>
    </recommendedName>
</protein>
<evidence type="ECO:0008006" key="4">
    <source>
        <dbReference type="Google" id="ProtNLM"/>
    </source>
</evidence>
<dbReference type="EMBL" id="ML996711">
    <property type="protein sequence ID" value="KAF2395707.1"/>
    <property type="molecule type" value="Genomic_DNA"/>
</dbReference>
<dbReference type="SUPFAM" id="SSF54768">
    <property type="entry name" value="dsRNA-binding domain-like"/>
    <property type="match status" value="1"/>
</dbReference>
<feature type="region of interest" description="Disordered" evidence="1">
    <location>
        <begin position="93"/>
        <end position="116"/>
    </location>
</feature>
<reference evidence="2" key="1">
    <citation type="journal article" date="2020" name="Stud. Mycol.">
        <title>101 Dothideomycetes genomes: a test case for predicting lifestyles and emergence of pathogens.</title>
        <authorList>
            <person name="Haridas S."/>
            <person name="Albert R."/>
            <person name="Binder M."/>
            <person name="Bloem J."/>
            <person name="Labutti K."/>
            <person name="Salamov A."/>
            <person name="Andreopoulos B."/>
            <person name="Baker S."/>
            <person name="Barry K."/>
            <person name="Bills G."/>
            <person name="Bluhm B."/>
            <person name="Cannon C."/>
            <person name="Castanera R."/>
            <person name="Culley D."/>
            <person name="Daum C."/>
            <person name="Ezra D."/>
            <person name="Gonzalez J."/>
            <person name="Henrissat B."/>
            <person name="Kuo A."/>
            <person name="Liang C."/>
            <person name="Lipzen A."/>
            <person name="Lutzoni F."/>
            <person name="Magnuson J."/>
            <person name="Mondo S."/>
            <person name="Nolan M."/>
            <person name="Ohm R."/>
            <person name="Pangilinan J."/>
            <person name="Park H.-J."/>
            <person name="Ramirez L."/>
            <person name="Alfaro M."/>
            <person name="Sun H."/>
            <person name="Tritt A."/>
            <person name="Yoshinaga Y."/>
            <person name="Zwiers L.-H."/>
            <person name="Turgeon B."/>
            <person name="Goodwin S."/>
            <person name="Spatafora J."/>
            <person name="Crous P."/>
            <person name="Grigoriev I."/>
        </authorList>
    </citation>
    <scope>NUCLEOTIDE SEQUENCE</scope>
    <source>
        <strain evidence="2">CBS 262.69</strain>
    </source>
</reference>
<dbReference type="AlphaFoldDB" id="A0A6G1HIM9"/>